<dbReference type="PANTHER" id="PTHR33490:SF12">
    <property type="entry name" value="BLL5557 PROTEIN"/>
    <property type="match status" value="1"/>
</dbReference>
<dbReference type="Gene3D" id="2.60.40.2250">
    <property type="match status" value="1"/>
</dbReference>
<comment type="caution">
    <text evidence="2">The sequence shown here is derived from an EMBL/GenBank/DDBJ whole genome shotgun (WGS) entry which is preliminary data.</text>
</comment>
<name>A0A2T0RB23_9ACTN</name>
<gene>
    <name evidence="2" type="ORF">CLV37_101600</name>
</gene>
<organism evidence="2 3">
    <name type="scientific">Kineococcus rhizosphaerae</name>
    <dbReference type="NCBI Taxonomy" id="559628"/>
    <lineage>
        <taxon>Bacteria</taxon>
        <taxon>Bacillati</taxon>
        <taxon>Actinomycetota</taxon>
        <taxon>Actinomycetes</taxon>
        <taxon>Kineosporiales</taxon>
        <taxon>Kineosporiaceae</taxon>
        <taxon>Kineococcus</taxon>
    </lineage>
</organism>
<dbReference type="AlphaFoldDB" id="A0A2T0RB23"/>
<feature type="domain" description="Transglutaminase-like" evidence="1">
    <location>
        <begin position="158"/>
        <end position="218"/>
    </location>
</feature>
<dbReference type="OrthoDB" id="5438043at2"/>
<keyword evidence="3" id="KW-1185">Reference proteome</keyword>
<dbReference type="Pfam" id="PF01841">
    <property type="entry name" value="Transglut_core"/>
    <property type="match status" value="1"/>
</dbReference>
<evidence type="ECO:0000313" key="3">
    <source>
        <dbReference type="Proteomes" id="UP000238083"/>
    </source>
</evidence>
<protein>
    <submittedName>
        <fullName evidence="2">Transglutaminase superfamily protein</fullName>
    </submittedName>
</protein>
<sequence>MIALVPSTSVRADLLLDAERPTSAALLVSVAARPGVEVHAERLTLTGPGGPLPVQEVRLPDGTRLHEFEVPAGSTAVEYEADVRVDGAAASADLTAAERWEFARPSRFCPSDRFSHLAAREFARFPRAEQPRAVAAWVRMHTDYVSGSSGPSDSALETLVGGQGVCRDFAHLVVALLRALDVPARVAAVYAPGLSPMDFHAVAEAAPDGRWQVVDATGLAPRQSLVRIASGRDTADTAFLTTAGPVTLTRLSVLAVTDGALPSDDGSGLVRLA</sequence>
<evidence type="ECO:0000313" key="2">
    <source>
        <dbReference type="EMBL" id="PRY18355.1"/>
    </source>
</evidence>
<reference evidence="2 3" key="1">
    <citation type="submission" date="2018-03" db="EMBL/GenBank/DDBJ databases">
        <title>Genomic Encyclopedia of Archaeal and Bacterial Type Strains, Phase II (KMG-II): from individual species to whole genera.</title>
        <authorList>
            <person name="Goeker M."/>
        </authorList>
    </citation>
    <scope>NUCLEOTIDE SEQUENCE [LARGE SCALE GENOMIC DNA]</scope>
    <source>
        <strain evidence="2 3">DSM 19711</strain>
    </source>
</reference>
<dbReference type="InterPro" id="IPR002931">
    <property type="entry name" value="Transglutaminase-like"/>
</dbReference>
<dbReference type="SMART" id="SM00460">
    <property type="entry name" value="TGc"/>
    <property type="match status" value="1"/>
</dbReference>
<dbReference type="SUPFAM" id="SSF54001">
    <property type="entry name" value="Cysteine proteinases"/>
    <property type="match status" value="1"/>
</dbReference>
<dbReference type="EMBL" id="PVZF01000001">
    <property type="protein sequence ID" value="PRY18355.1"/>
    <property type="molecule type" value="Genomic_DNA"/>
</dbReference>
<accession>A0A2T0RB23</accession>
<evidence type="ECO:0000259" key="1">
    <source>
        <dbReference type="SMART" id="SM00460"/>
    </source>
</evidence>
<dbReference type="Proteomes" id="UP000238083">
    <property type="component" value="Unassembled WGS sequence"/>
</dbReference>
<proteinExistence type="predicted"/>
<dbReference type="Gene3D" id="3.10.620.30">
    <property type="match status" value="1"/>
</dbReference>
<dbReference type="PANTHER" id="PTHR33490">
    <property type="entry name" value="BLR5614 PROTEIN-RELATED"/>
    <property type="match status" value="1"/>
</dbReference>
<dbReference type="InterPro" id="IPR038765">
    <property type="entry name" value="Papain-like_cys_pep_sf"/>
</dbReference>